<comment type="caution">
    <text evidence="11">Lacks conserved residue(s) required for the propagation of feature annotation.</text>
</comment>
<feature type="domain" description="Helicase ATP-binding" evidence="12">
    <location>
        <begin position="16"/>
        <end position="315"/>
    </location>
</feature>
<protein>
    <recommendedName>
        <fullName evidence="11">ATP-dependent DNA helicase DinG</fullName>
        <ecNumber evidence="11">5.6.2.3</ecNumber>
    </recommendedName>
    <alternativeName>
        <fullName evidence="11">DNA 5'-3' helicase DinG</fullName>
    </alternativeName>
</protein>
<dbReference type="GO" id="GO:0009432">
    <property type="term" value="P:SOS response"/>
    <property type="evidence" value="ECO:0007669"/>
    <property type="project" value="TreeGrafter"/>
</dbReference>
<accession>A0A2P7RCU0</accession>
<evidence type="ECO:0000256" key="8">
    <source>
        <dbReference type="ARBA" id="ARBA00023014"/>
    </source>
</evidence>
<dbReference type="Proteomes" id="UP000240243">
    <property type="component" value="Unassembled WGS sequence"/>
</dbReference>
<gene>
    <name evidence="11" type="primary">dinG</name>
    <name evidence="13" type="ORF">C7H85_03990</name>
</gene>
<dbReference type="HAMAP" id="MF_02205">
    <property type="entry name" value="DinG_proteobact"/>
    <property type="match status" value="1"/>
</dbReference>
<dbReference type="EC" id="5.6.2.3" evidence="11"/>
<dbReference type="InterPro" id="IPR027417">
    <property type="entry name" value="P-loop_NTPase"/>
</dbReference>
<keyword evidence="1 11" id="KW-0004">4Fe-4S</keyword>
<reference evidence="13 14" key="1">
    <citation type="submission" date="2018-03" db="EMBL/GenBank/DDBJ databases">
        <title>The draft genome of Zobellella sp. 59N8.</title>
        <authorList>
            <person name="Liu L."/>
            <person name="Li L."/>
            <person name="Zhang X."/>
            <person name="Liang L."/>
            <person name="Wang T."/>
        </authorList>
    </citation>
    <scope>NUCLEOTIDE SEQUENCE [LARGE SCALE GENOMIC DNA]</scope>
    <source>
        <strain evidence="13 14">59N8</strain>
    </source>
</reference>
<dbReference type="Gene3D" id="3.40.50.300">
    <property type="entry name" value="P-loop containing nucleotide triphosphate hydrolases"/>
    <property type="match status" value="2"/>
</dbReference>
<keyword evidence="4 11" id="KW-0378">Hydrolase</keyword>
<dbReference type="RefSeq" id="WP_106728383.1">
    <property type="nucleotide sequence ID" value="NZ_PXYG01000001.1"/>
</dbReference>
<dbReference type="Pfam" id="PF06733">
    <property type="entry name" value="DEAD_2"/>
    <property type="match status" value="1"/>
</dbReference>
<dbReference type="GO" id="GO:0046872">
    <property type="term" value="F:metal ion binding"/>
    <property type="evidence" value="ECO:0007669"/>
    <property type="project" value="UniProtKB-KW"/>
</dbReference>
<comment type="caution">
    <text evidence="13">The sequence shown here is derived from an EMBL/GenBank/DDBJ whole genome shotgun (WGS) entry which is preliminary data.</text>
</comment>
<dbReference type="GO" id="GO:0033677">
    <property type="term" value="F:DNA/RNA helicase activity"/>
    <property type="evidence" value="ECO:0007669"/>
    <property type="project" value="TreeGrafter"/>
</dbReference>
<evidence type="ECO:0000313" key="13">
    <source>
        <dbReference type="EMBL" id="PSJ47972.1"/>
    </source>
</evidence>
<dbReference type="InterPro" id="IPR010614">
    <property type="entry name" value="RAD3-like_helicase_DEAD"/>
</dbReference>
<dbReference type="GO" id="GO:0016887">
    <property type="term" value="F:ATP hydrolysis activity"/>
    <property type="evidence" value="ECO:0007669"/>
    <property type="project" value="RHEA"/>
</dbReference>
<dbReference type="EMBL" id="PXYG01000001">
    <property type="protein sequence ID" value="PSJ47972.1"/>
    <property type="molecule type" value="Genomic_DNA"/>
</dbReference>
<dbReference type="SUPFAM" id="SSF52540">
    <property type="entry name" value="P-loop containing nucleoside triphosphate hydrolases"/>
    <property type="match status" value="1"/>
</dbReference>
<dbReference type="GO" id="GO:0043139">
    <property type="term" value="F:5'-3' DNA helicase activity"/>
    <property type="evidence" value="ECO:0007669"/>
    <property type="project" value="UniProtKB-UniRule"/>
</dbReference>
<evidence type="ECO:0000256" key="5">
    <source>
        <dbReference type="ARBA" id="ARBA00022806"/>
    </source>
</evidence>
<keyword evidence="2 11" id="KW-0479">Metal-binding</keyword>
<organism evidence="13 14">
    <name type="scientific">Zobellella endophytica</name>
    <dbReference type="NCBI Taxonomy" id="2116700"/>
    <lineage>
        <taxon>Bacteria</taxon>
        <taxon>Pseudomonadati</taxon>
        <taxon>Pseudomonadota</taxon>
        <taxon>Gammaproteobacteria</taxon>
        <taxon>Aeromonadales</taxon>
        <taxon>Aeromonadaceae</taxon>
        <taxon>Zobellella</taxon>
    </lineage>
</organism>
<dbReference type="GO" id="GO:0005524">
    <property type="term" value="F:ATP binding"/>
    <property type="evidence" value="ECO:0007669"/>
    <property type="project" value="UniProtKB-UniRule"/>
</dbReference>
<evidence type="ECO:0000256" key="10">
    <source>
        <dbReference type="ARBA" id="ARBA00023235"/>
    </source>
</evidence>
<dbReference type="Pfam" id="PF13307">
    <property type="entry name" value="Helicase_C_2"/>
    <property type="match status" value="1"/>
</dbReference>
<comment type="cofactor">
    <cofactor evidence="11">
        <name>[4Fe-4S] cluster</name>
        <dbReference type="ChEBI" id="CHEBI:49883"/>
    </cofactor>
    <text evidence="11">Binds 1 [4Fe-4S] cluster.</text>
</comment>
<feature type="binding site" evidence="11">
    <location>
        <position position="192"/>
    </location>
    <ligand>
        <name>[4Fe-4S] cluster</name>
        <dbReference type="ChEBI" id="CHEBI:49883"/>
    </ligand>
</feature>
<proteinExistence type="inferred from homology"/>
<evidence type="ECO:0000256" key="6">
    <source>
        <dbReference type="ARBA" id="ARBA00022840"/>
    </source>
</evidence>
<dbReference type="PROSITE" id="PS51193">
    <property type="entry name" value="HELICASE_ATP_BIND_2"/>
    <property type="match status" value="1"/>
</dbReference>
<keyword evidence="6 11" id="KW-0067">ATP-binding</keyword>
<dbReference type="NCBIfam" id="NF008729">
    <property type="entry name" value="PRK11747.1"/>
    <property type="match status" value="1"/>
</dbReference>
<dbReference type="GO" id="GO:0006281">
    <property type="term" value="P:DNA repair"/>
    <property type="evidence" value="ECO:0007669"/>
    <property type="project" value="TreeGrafter"/>
</dbReference>
<dbReference type="GO" id="GO:0003677">
    <property type="term" value="F:DNA binding"/>
    <property type="evidence" value="ECO:0007669"/>
    <property type="project" value="UniProtKB-UniRule"/>
</dbReference>
<comment type="catalytic activity">
    <reaction evidence="11">
        <text>ATP + H2O = ADP + phosphate + H(+)</text>
        <dbReference type="Rhea" id="RHEA:13065"/>
        <dbReference type="ChEBI" id="CHEBI:15377"/>
        <dbReference type="ChEBI" id="CHEBI:15378"/>
        <dbReference type="ChEBI" id="CHEBI:30616"/>
        <dbReference type="ChEBI" id="CHEBI:43474"/>
        <dbReference type="ChEBI" id="CHEBI:456216"/>
        <dbReference type="EC" id="5.6.2.3"/>
    </reaction>
</comment>
<evidence type="ECO:0000256" key="3">
    <source>
        <dbReference type="ARBA" id="ARBA00022741"/>
    </source>
</evidence>
<dbReference type="InterPro" id="IPR014013">
    <property type="entry name" value="Helic_SF1/SF2_ATP-bd_DinG/Rad3"/>
</dbReference>
<sequence>MPSTDYRTLVRANYRRLSLGIQGFKPRREQNYLVAEMGRVLLGQYDRARRILVAEAGTGIGKSLAYLQAGIPWARLNQKKVIISTATLALQEQLVGKDLPLFHPHCQPGFRFALAKGRARYCCARRLEALARGEQQLGMFEPAEALSPAQQQQLAALWQAWAKRRWAGDRDSWPQPVDDALWQQLQAERHSCQPQLGHAHCPFHLARAELEQVDVIVVNHALLLADLKMGGGIVLPEPEQCLYILDEAHHIAAVARDQGSARLPLRQSRRAFEQFNKSLGAIAEQLGQDEQKGLNRVQQGLQQLIPSLNQLYQALHGALQRGELKADEQGCLRFVAGELPAFMDAALTALKDDNQQLSRGLERTQAQLGEQLKRSPAKAAAIESSLAALSQQQLRCEQVRDLCELLLRPVAARHTPPARWLEQTPQDISLCATPLAVGHLLEQWCWSRAAAVMLVSATLTALNDFGYFRRAVGLRADDGSHYLRLNSPFDYQGARLIVPELACEPTSPAFDQLLTEQIPLWLKDQGGSLVLFSSYRQMNTVAEALRARGLSLLVQGEASRQALLQLHKLKCDGNQPSVLFGTGSFAEGLDLPGHYLTNLIITKLPFAVPTSPVEEAMAEWVSLCGGNPFMQLAMPEASRKLIQACGRLLRTETDGGRIVLLDKRLISRRYGAALLDALPPFSRELG</sequence>
<evidence type="ECO:0000256" key="2">
    <source>
        <dbReference type="ARBA" id="ARBA00022723"/>
    </source>
</evidence>
<feature type="binding site" evidence="11">
    <location>
        <position position="201"/>
    </location>
    <ligand>
        <name>[4Fe-4S] cluster</name>
        <dbReference type="ChEBI" id="CHEBI:49883"/>
    </ligand>
</feature>
<comment type="similarity">
    <text evidence="11">Belongs to the helicase family. DinG subfamily. Type 1 sub-subfamily.</text>
</comment>
<evidence type="ECO:0000256" key="1">
    <source>
        <dbReference type="ARBA" id="ARBA00022485"/>
    </source>
</evidence>
<keyword evidence="9 11" id="KW-0238">DNA-binding</keyword>
<dbReference type="SMART" id="SM00491">
    <property type="entry name" value="HELICc2"/>
    <property type="match status" value="1"/>
</dbReference>
<dbReference type="InterPro" id="IPR039000">
    <property type="entry name" value="DinG_proteobact"/>
</dbReference>
<dbReference type="InterPro" id="IPR006555">
    <property type="entry name" value="ATP-dep_Helicase_C"/>
</dbReference>
<keyword evidence="3 11" id="KW-0547">Nucleotide-binding</keyword>
<keyword evidence="10 11" id="KW-0413">Isomerase</keyword>
<keyword evidence="5 11" id="KW-0347">Helicase</keyword>
<evidence type="ECO:0000313" key="14">
    <source>
        <dbReference type="Proteomes" id="UP000240243"/>
    </source>
</evidence>
<dbReference type="PANTHER" id="PTHR11472">
    <property type="entry name" value="DNA REPAIR DEAD HELICASE RAD3/XP-D SUBFAMILY MEMBER"/>
    <property type="match status" value="1"/>
</dbReference>
<keyword evidence="8 11" id="KW-0411">Iron-sulfur</keyword>
<comment type="function">
    <text evidence="11">DNA-dependent ATPase and 5'-3' DNA helicase. Unwinds D-loops, R-loops, forked DNA and G-quadruplex DNA.</text>
</comment>
<keyword evidence="7 11" id="KW-0408">Iron</keyword>
<dbReference type="OrthoDB" id="9805194at2"/>
<dbReference type="PANTHER" id="PTHR11472:SF59">
    <property type="entry name" value="ATP-DEPENDENT DNA HELICASE DING"/>
    <property type="match status" value="1"/>
</dbReference>
<evidence type="ECO:0000256" key="9">
    <source>
        <dbReference type="ARBA" id="ARBA00023125"/>
    </source>
</evidence>
<evidence type="ECO:0000256" key="7">
    <source>
        <dbReference type="ARBA" id="ARBA00023004"/>
    </source>
</evidence>
<evidence type="ECO:0000256" key="11">
    <source>
        <dbReference type="HAMAP-Rule" id="MF_02205"/>
    </source>
</evidence>
<keyword evidence="14" id="KW-1185">Reference proteome</keyword>
<feature type="binding site" evidence="11">
    <location>
        <position position="123"/>
    </location>
    <ligand>
        <name>[4Fe-4S] cluster</name>
        <dbReference type="ChEBI" id="CHEBI:49883"/>
    </ligand>
</feature>
<dbReference type="InterPro" id="IPR045028">
    <property type="entry name" value="DinG/Rad3-like"/>
</dbReference>
<name>A0A2P7RCU0_9GAMM</name>
<dbReference type="AlphaFoldDB" id="A0A2P7RCU0"/>
<evidence type="ECO:0000259" key="12">
    <source>
        <dbReference type="PROSITE" id="PS51193"/>
    </source>
</evidence>
<dbReference type="GO" id="GO:0051539">
    <property type="term" value="F:4 iron, 4 sulfur cluster binding"/>
    <property type="evidence" value="ECO:0007669"/>
    <property type="project" value="UniProtKB-UniRule"/>
</dbReference>
<evidence type="ECO:0000256" key="4">
    <source>
        <dbReference type="ARBA" id="ARBA00022801"/>
    </source>
</evidence>